<protein>
    <submittedName>
        <fullName evidence="2">Alpha/beta hydrolase</fullName>
    </submittedName>
</protein>
<proteinExistence type="predicted"/>
<reference evidence="2 3" key="1">
    <citation type="submission" date="2018-01" db="EMBL/GenBank/DDBJ databases">
        <title>Complete genome sequence of Flavivirga eckloniae ECD14 isolated from seaweed Ecklonia cava.</title>
        <authorList>
            <person name="Lee J.H."/>
            <person name="Baik K.S."/>
            <person name="Seong C.N."/>
        </authorList>
    </citation>
    <scope>NUCLEOTIDE SEQUENCE [LARGE SCALE GENOMIC DNA]</scope>
    <source>
        <strain evidence="2 3">ECD14</strain>
    </source>
</reference>
<evidence type="ECO:0000313" key="3">
    <source>
        <dbReference type="Proteomes" id="UP000235826"/>
    </source>
</evidence>
<dbReference type="Pfam" id="PF00561">
    <property type="entry name" value="Abhydrolase_1"/>
    <property type="match status" value="1"/>
</dbReference>
<gene>
    <name evidence="2" type="ORF">C1H87_17505</name>
</gene>
<sequence>MNKNLIKIIGYYINLLSYFSPNYAAKLAIKLFSTPQKGRIQDEQVQYLNTAIQEDIVYENISIKTYCWKGKKDTVLLAHGWESNSYRWKDLIELLKSLDYTVIAIDAPGHGNSSGKLFNALLYSECIHTVAKKFNANTIIGHSVGGTSTIFSQYKKQLESVEKIITLGAPSDFVDIFDRYETMMGYNKKVSKGMSQYVLKKYNHLPEYYSAANFSKEIDAKILVVHDKKDRIIPFTDGLKFKKNYEKVEFIATKGFGHGLKNDAVHNFVIDFLNA</sequence>
<evidence type="ECO:0000313" key="2">
    <source>
        <dbReference type="EMBL" id="AUP80409.1"/>
    </source>
</evidence>
<dbReference type="RefSeq" id="WP_102757055.1">
    <property type="nucleotide sequence ID" value="NZ_CP025791.1"/>
</dbReference>
<keyword evidence="2" id="KW-0378">Hydrolase</keyword>
<organism evidence="2 3">
    <name type="scientific">Flavivirga eckloniae</name>
    <dbReference type="NCBI Taxonomy" id="1803846"/>
    <lineage>
        <taxon>Bacteria</taxon>
        <taxon>Pseudomonadati</taxon>
        <taxon>Bacteroidota</taxon>
        <taxon>Flavobacteriia</taxon>
        <taxon>Flavobacteriales</taxon>
        <taxon>Flavobacteriaceae</taxon>
        <taxon>Flavivirga</taxon>
    </lineage>
</organism>
<evidence type="ECO:0000259" key="1">
    <source>
        <dbReference type="Pfam" id="PF00561"/>
    </source>
</evidence>
<keyword evidence="3" id="KW-1185">Reference proteome</keyword>
<name>A0A2K9PTN8_9FLAO</name>
<dbReference type="AlphaFoldDB" id="A0A2K9PTN8"/>
<dbReference type="EMBL" id="CP025791">
    <property type="protein sequence ID" value="AUP80409.1"/>
    <property type="molecule type" value="Genomic_DNA"/>
</dbReference>
<dbReference type="Proteomes" id="UP000235826">
    <property type="component" value="Chromosome"/>
</dbReference>
<dbReference type="GO" id="GO:0016787">
    <property type="term" value="F:hydrolase activity"/>
    <property type="evidence" value="ECO:0007669"/>
    <property type="project" value="UniProtKB-KW"/>
</dbReference>
<dbReference type="PANTHER" id="PTHR46438">
    <property type="entry name" value="ALPHA/BETA-HYDROLASES SUPERFAMILY PROTEIN"/>
    <property type="match status" value="1"/>
</dbReference>
<dbReference type="InterPro" id="IPR000073">
    <property type="entry name" value="AB_hydrolase_1"/>
</dbReference>
<dbReference type="InterPro" id="IPR029058">
    <property type="entry name" value="AB_hydrolase_fold"/>
</dbReference>
<dbReference type="OrthoDB" id="9785847at2"/>
<dbReference type="Gene3D" id="3.40.50.1820">
    <property type="entry name" value="alpha/beta hydrolase"/>
    <property type="match status" value="1"/>
</dbReference>
<feature type="domain" description="AB hydrolase-1" evidence="1">
    <location>
        <begin position="74"/>
        <end position="176"/>
    </location>
</feature>
<dbReference type="KEGG" id="fek:C1H87_17505"/>
<dbReference type="SUPFAM" id="SSF53474">
    <property type="entry name" value="alpha/beta-Hydrolases"/>
    <property type="match status" value="1"/>
</dbReference>
<dbReference type="PANTHER" id="PTHR46438:SF11">
    <property type="entry name" value="LIPASE-RELATED"/>
    <property type="match status" value="1"/>
</dbReference>
<accession>A0A2K9PTN8</accession>